<keyword evidence="4 7" id="KW-1133">Transmembrane helix</keyword>
<keyword evidence="5 7" id="KW-0472">Membrane</keyword>
<gene>
    <name evidence="10" type="ORF">VPK24_05890</name>
</gene>
<dbReference type="PANTHER" id="PTHR30572">
    <property type="entry name" value="MEMBRANE COMPONENT OF TRANSPORTER-RELATED"/>
    <property type="match status" value="1"/>
</dbReference>
<evidence type="ECO:0000313" key="11">
    <source>
        <dbReference type="Proteomes" id="UP001604335"/>
    </source>
</evidence>
<dbReference type="Pfam" id="PF02687">
    <property type="entry name" value="FtsX"/>
    <property type="match status" value="1"/>
</dbReference>
<evidence type="ECO:0000313" key="10">
    <source>
        <dbReference type="EMBL" id="MFG3817161.1"/>
    </source>
</evidence>
<proteinExistence type="inferred from homology"/>
<comment type="similarity">
    <text evidence="6">Belongs to the ABC-4 integral membrane protein family.</text>
</comment>
<dbReference type="RefSeq" id="WP_393011280.1">
    <property type="nucleotide sequence ID" value="NZ_JAZAQF010000029.1"/>
</dbReference>
<feature type="transmembrane region" description="Helical" evidence="7">
    <location>
        <begin position="340"/>
        <end position="371"/>
    </location>
</feature>
<evidence type="ECO:0000256" key="2">
    <source>
        <dbReference type="ARBA" id="ARBA00022475"/>
    </source>
</evidence>
<comment type="subcellular location">
    <subcellularLocation>
        <location evidence="1">Cell membrane</location>
        <topology evidence="1">Multi-pass membrane protein</topology>
    </subcellularLocation>
</comment>
<evidence type="ECO:0000259" key="8">
    <source>
        <dbReference type="Pfam" id="PF02687"/>
    </source>
</evidence>
<reference evidence="11" key="1">
    <citation type="journal article" date="2024" name="Algal Res.">
        <title>Biochemical, toxicological and genomic investigation of a high-biomass producing Limnothrix strain isolated from Italian shallow drinking water reservoir.</title>
        <authorList>
            <person name="Simonazzi M."/>
            <person name="Shishido T.K."/>
            <person name="Delbaje E."/>
            <person name="Wahlsten M."/>
            <person name="Fewer D.P."/>
            <person name="Sivonen K."/>
            <person name="Pezzolesi L."/>
            <person name="Pistocchi R."/>
        </authorList>
    </citation>
    <scope>NUCLEOTIDE SEQUENCE [LARGE SCALE GENOMIC DNA]</scope>
    <source>
        <strain evidence="11">LRLZ20PSL1</strain>
    </source>
</reference>
<dbReference type="InterPro" id="IPR025857">
    <property type="entry name" value="MacB_PCD"/>
</dbReference>
<comment type="caution">
    <text evidence="10">The sequence shown here is derived from an EMBL/GenBank/DDBJ whole genome shotgun (WGS) entry which is preliminary data.</text>
</comment>
<dbReference type="InterPro" id="IPR050250">
    <property type="entry name" value="Macrolide_Exporter_MacB"/>
</dbReference>
<feature type="transmembrane region" description="Helical" evidence="7">
    <location>
        <begin position="32"/>
        <end position="52"/>
    </location>
</feature>
<feature type="transmembrane region" description="Helical" evidence="7">
    <location>
        <begin position="290"/>
        <end position="319"/>
    </location>
</feature>
<keyword evidence="2" id="KW-1003">Cell membrane</keyword>
<protein>
    <submittedName>
        <fullName evidence="10">ABC transporter permease</fullName>
    </submittedName>
</protein>
<keyword evidence="11" id="KW-1185">Reference proteome</keyword>
<evidence type="ECO:0000256" key="1">
    <source>
        <dbReference type="ARBA" id="ARBA00004651"/>
    </source>
</evidence>
<dbReference type="EMBL" id="JAZAQF010000029">
    <property type="protein sequence ID" value="MFG3817161.1"/>
    <property type="molecule type" value="Genomic_DNA"/>
</dbReference>
<evidence type="ECO:0000259" key="9">
    <source>
        <dbReference type="Pfam" id="PF12704"/>
    </source>
</evidence>
<evidence type="ECO:0000256" key="7">
    <source>
        <dbReference type="SAM" id="Phobius"/>
    </source>
</evidence>
<dbReference type="PANTHER" id="PTHR30572:SF4">
    <property type="entry name" value="ABC TRANSPORTER PERMEASE YTRF"/>
    <property type="match status" value="1"/>
</dbReference>
<sequence length="420" mass="44308">MTQATPNRVTISAIDIMEMAIESLWNNKLRSALTMLGVIIGISSVISITSIGQGVQKSTEDSIRSLGTDVLQVMSGSAKSGGVVQAMGSVSTLTWEDAKAIAKQAPSATVVAAYLQRPVQVVYNQTNTSTTAYGADLSFPDARNTYPQVGRFFRQSELDETASVVVIGPTVQRSLFPADIDPIGQKIRIRGELYKVIGVMEAKGSQGPQDRDDAVYIPLTTMSARTIGKNALTGISVNGIFIKSQHESQLETLRFQVTNILRLRHKIMSPADDDFRVTNQADILKTLTTILGLLTTTIVAVAAISLVVGGIGIANIMLVSVVERTREIGVRKAIGATDRAILSQFLVESVTISVLGGTIGIVLGIGVTVVAATAFQFALVISGGAVVIGFGLSTLVGLAAGVIPARNAARLDPITALRSE</sequence>
<evidence type="ECO:0000256" key="4">
    <source>
        <dbReference type="ARBA" id="ARBA00022989"/>
    </source>
</evidence>
<name>A0ABW7C803_9CYAN</name>
<evidence type="ECO:0000256" key="6">
    <source>
        <dbReference type="ARBA" id="ARBA00038076"/>
    </source>
</evidence>
<dbReference type="Pfam" id="PF12704">
    <property type="entry name" value="MacB_PCD"/>
    <property type="match status" value="1"/>
</dbReference>
<dbReference type="Proteomes" id="UP001604335">
    <property type="component" value="Unassembled WGS sequence"/>
</dbReference>
<evidence type="ECO:0000256" key="5">
    <source>
        <dbReference type="ARBA" id="ARBA00023136"/>
    </source>
</evidence>
<keyword evidence="3 7" id="KW-0812">Transmembrane</keyword>
<feature type="domain" description="ABC3 transporter permease C-terminal" evidence="8">
    <location>
        <begin position="300"/>
        <end position="413"/>
    </location>
</feature>
<accession>A0ABW7C803</accession>
<dbReference type="InterPro" id="IPR003838">
    <property type="entry name" value="ABC3_permease_C"/>
</dbReference>
<feature type="domain" description="MacB-like periplasmic core" evidence="9">
    <location>
        <begin position="31"/>
        <end position="259"/>
    </location>
</feature>
<feature type="transmembrane region" description="Helical" evidence="7">
    <location>
        <begin position="377"/>
        <end position="403"/>
    </location>
</feature>
<evidence type="ECO:0000256" key="3">
    <source>
        <dbReference type="ARBA" id="ARBA00022692"/>
    </source>
</evidence>
<organism evidence="10 11">
    <name type="scientific">Limnothrix redekei LRLZ20PSL1</name>
    <dbReference type="NCBI Taxonomy" id="3112953"/>
    <lineage>
        <taxon>Bacteria</taxon>
        <taxon>Bacillati</taxon>
        <taxon>Cyanobacteriota</taxon>
        <taxon>Cyanophyceae</taxon>
        <taxon>Pseudanabaenales</taxon>
        <taxon>Pseudanabaenaceae</taxon>
        <taxon>Limnothrix</taxon>
    </lineage>
</organism>